<dbReference type="InterPro" id="IPR008978">
    <property type="entry name" value="HSP20-like_chaperone"/>
</dbReference>
<name>A0ABP0ICX3_9DINO</name>
<feature type="region of interest" description="Disordered" evidence="1">
    <location>
        <begin position="1"/>
        <end position="42"/>
    </location>
</feature>
<dbReference type="PANTHER" id="PTHR13164">
    <property type="entry name" value="CALICYLIN BINDING PROTEIN"/>
    <property type="match status" value="1"/>
</dbReference>
<sequence>MSQQEASLQELGAALVAGPANEPGLHPTDFERISDQESDGADVSKEALRIDCSYREAEKTCQQRLRSEARVSLRFVSLRPTRASMPDEAVDVDGWKLEKSQMELVEESEEDLQELKILLSCCQHEKNRQRLHAAIKEFEVKLRTRRTWAWFPLPRFQWSGFEYEKPCILLDFHVPGVGSLPPEDVHCDFGVDWFDLKVWNVKWSVEDAVRYHHRVKKTRLLRDIVPSESSVEAQGDHLLVKLQKALDPRHGYCAWSDLTAGSGRKPFKYQEDAPDGGLMDFLEGEYEKYEGHEGFRKDLGKAMEQVHRNEPVRGFED</sequence>
<dbReference type="EMBL" id="CAXAMN010002558">
    <property type="protein sequence ID" value="CAK9000148.1"/>
    <property type="molecule type" value="Genomic_DNA"/>
</dbReference>
<evidence type="ECO:0000313" key="3">
    <source>
        <dbReference type="EMBL" id="CAK9000148.1"/>
    </source>
</evidence>
<dbReference type="Gene3D" id="2.60.40.790">
    <property type="match status" value="1"/>
</dbReference>
<evidence type="ECO:0000313" key="4">
    <source>
        <dbReference type="Proteomes" id="UP001642484"/>
    </source>
</evidence>
<dbReference type="SUPFAM" id="SSF49764">
    <property type="entry name" value="HSP20-like chaperones"/>
    <property type="match status" value="1"/>
</dbReference>
<evidence type="ECO:0000259" key="2">
    <source>
        <dbReference type="PROSITE" id="PS51203"/>
    </source>
</evidence>
<accession>A0ABP0ICX3</accession>
<protein>
    <recommendedName>
        <fullName evidence="2">CS domain-containing protein</fullName>
    </recommendedName>
</protein>
<feature type="domain" description="CS" evidence="2">
    <location>
        <begin position="151"/>
        <end position="259"/>
    </location>
</feature>
<reference evidence="3 4" key="1">
    <citation type="submission" date="2024-02" db="EMBL/GenBank/DDBJ databases">
        <authorList>
            <person name="Chen Y."/>
            <person name="Shah S."/>
            <person name="Dougan E. K."/>
            <person name="Thang M."/>
            <person name="Chan C."/>
        </authorList>
    </citation>
    <scope>NUCLEOTIDE SEQUENCE [LARGE SCALE GENOMIC DNA]</scope>
</reference>
<dbReference type="Proteomes" id="UP001642484">
    <property type="component" value="Unassembled WGS sequence"/>
</dbReference>
<dbReference type="PANTHER" id="PTHR13164:SF3">
    <property type="entry name" value="CALCYCLIN-BINDING PROTEIN"/>
    <property type="match status" value="1"/>
</dbReference>
<dbReference type="PROSITE" id="PS51203">
    <property type="entry name" value="CS"/>
    <property type="match status" value="1"/>
</dbReference>
<keyword evidence="4" id="KW-1185">Reference proteome</keyword>
<organism evidence="3 4">
    <name type="scientific">Durusdinium trenchii</name>
    <dbReference type="NCBI Taxonomy" id="1381693"/>
    <lineage>
        <taxon>Eukaryota</taxon>
        <taxon>Sar</taxon>
        <taxon>Alveolata</taxon>
        <taxon>Dinophyceae</taxon>
        <taxon>Suessiales</taxon>
        <taxon>Symbiodiniaceae</taxon>
        <taxon>Durusdinium</taxon>
    </lineage>
</organism>
<dbReference type="InterPro" id="IPR052289">
    <property type="entry name" value="Calcyclin-binding_UBL-bridge"/>
</dbReference>
<dbReference type="InterPro" id="IPR007052">
    <property type="entry name" value="CS_dom"/>
</dbReference>
<gene>
    <name evidence="3" type="ORF">CCMP2556_LOCUS5953</name>
</gene>
<comment type="caution">
    <text evidence="3">The sequence shown here is derived from an EMBL/GenBank/DDBJ whole genome shotgun (WGS) entry which is preliminary data.</text>
</comment>
<evidence type="ECO:0000256" key="1">
    <source>
        <dbReference type="SAM" id="MobiDB-lite"/>
    </source>
</evidence>
<proteinExistence type="predicted"/>